<dbReference type="AlphaFoldDB" id="A0A6A5UMG3"/>
<evidence type="ECO:0000313" key="2">
    <source>
        <dbReference type="EMBL" id="KAF1966035.1"/>
    </source>
</evidence>
<dbReference type="Pfam" id="PF24494">
    <property type="entry name" value="DUF7587"/>
    <property type="match status" value="1"/>
</dbReference>
<gene>
    <name evidence="2" type="ORF">BU23DRAFT_560605</name>
</gene>
<dbReference type="InterPro" id="IPR056009">
    <property type="entry name" value="DUF7587"/>
</dbReference>
<accession>A0A6A5UMG3</accession>
<dbReference type="Proteomes" id="UP000800036">
    <property type="component" value="Unassembled WGS sequence"/>
</dbReference>
<reference evidence="2" key="1">
    <citation type="journal article" date="2020" name="Stud. Mycol.">
        <title>101 Dothideomycetes genomes: a test case for predicting lifestyles and emergence of pathogens.</title>
        <authorList>
            <person name="Haridas S."/>
            <person name="Albert R."/>
            <person name="Binder M."/>
            <person name="Bloem J."/>
            <person name="Labutti K."/>
            <person name="Salamov A."/>
            <person name="Andreopoulos B."/>
            <person name="Baker S."/>
            <person name="Barry K."/>
            <person name="Bills G."/>
            <person name="Bluhm B."/>
            <person name="Cannon C."/>
            <person name="Castanera R."/>
            <person name="Culley D."/>
            <person name="Daum C."/>
            <person name="Ezra D."/>
            <person name="Gonzalez J."/>
            <person name="Henrissat B."/>
            <person name="Kuo A."/>
            <person name="Liang C."/>
            <person name="Lipzen A."/>
            <person name="Lutzoni F."/>
            <person name="Magnuson J."/>
            <person name="Mondo S."/>
            <person name="Nolan M."/>
            <person name="Ohm R."/>
            <person name="Pangilinan J."/>
            <person name="Park H.-J."/>
            <person name="Ramirez L."/>
            <person name="Alfaro M."/>
            <person name="Sun H."/>
            <person name="Tritt A."/>
            <person name="Yoshinaga Y."/>
            <person name="Zwiers L.-H."/>
            <person name="Turgeon B."/>
            <person name="Goodwin S."/>
            <person name="Spatafora J."/>
            <person name="Crous P."/>
            <person name="Grigoriev I."/>
        </authorList>
    </citation>
    <scope>NUCLEOTIDE SEQUENCE</scope>
    <source>
        <strain evidence="2">CBS 107.79</strain>
    </source>
</reference>
<protein>
    <recommendedName>
        <fullName evidence="1">DUF7587 domain-containing protein</fullName>
    </recommendedName>
</protein>
<dbReference type="EMBL" id="ML976752">
    <property type="protein sequence ID" value="KAF1966035.1"/>
    <property type="molecule type" value="Genomic_DNA"/>
</dbReference>
<dbReference type="OrthoDB" id="3483554at2759"/>
<organism evidence="2 3">
    <name type="scientific">Bimuria novae-zelandiae CBS 107.79</name>
    <dbReference type="NCBI Taxonomy" id="1447943"/>
    <lineage>
        <taxon>Eukaryota</taxon>
        <taxon>Fungi</taxon>
        <taxon>Dikarya</taxon>
        <taxon>Ascomycota</taxon>
        <taxon>Pezizomycotina</taxon>
        <taxon>Dothideomycetes</taxon>
        <taxon>Pleosporomycetidae</taxon>
        <taxon>Pleosporales</taxon>
        <taxon>Massarineae</taxon>
        <taxon>Didymosphaeriaceae</taxon>
        <taxon>Bimuria</taxon>
    </lineage>
</organism>
<proteinExistence type="predicted"/>
<sequence length="238" mass="27209">MVMDRDIPAVLTHQKVSKLLGANKFNPFIPFEEQRHPWSVNKSQELDCPLLRIWDMNSGSQPNDDNCMLSRSPTRPLDTEQARRDTLAVHLNNGIWTPTPYISFSKSASAIEDLAKFRISKGREVQNLTVINPAARYRNGLPILDVAAEMEHYCIPDPYGKGGKYYINHYVCLWEVTEEEIVGHYKWAELAKTTHWYNEVIIPAFLRSGGEKKLESAPTRASAFDMSTMIESLPKHIY</sequence>
<name>A0A6A5UMG3_9PLEO</name>
<feature type="domain" description="DUF7587" evidence="1">
    <location>
        <begin position="51"/>
        <end position="190"/>
    </location>
</feature>
<evidence type="ECO:0000313" key="3">
    <source>
        <dbReference type="Proteomes" id="UP000800036"/>
    </source>
</evidence>
<keyword evidence="3" id="KW-1185">Reference proteome</keyword>
<evidence type="ECO:0000259" key="1">
    <source>
        <dbReference type="Pfam" id="PF24494"/>
    </source>
</evidence>